<protein>
    <recommendedName>
        <fullName evidence="1">JmjC domain-containing protein</fullName>
    </recommendedName>
</protein>
<organism evidence="2 3">
    <name type="scientific">Cellvibrio japonicus (strain Ueda107)</name>
    <name type="common">Pseudomonas fluorescens subsp. cellulosa</name>
    <dbReference type="NCBI Taxonomy" id="498211"/>
    <lineage>
        <taxon>Bacteria</taxon>
        <taxon>Pseudomonadati</taxon>
        <taxon>Pseudomonadota</taxon>
        <taxon>Gammaproteobacteria</taxon>
        <taxon>Cellvibrionales</taxon>
        <taxon>Cellvibrionaceae</taxon>
        <taxon>Cellvibrio</taxon>
    </lineage>
</organism>
<dbReference type="eggNOG" id="COG2850">
    <property type="taxonomic scope" value="Bacteria"/>
</dbReference>
<proteinExistence type="predicted"/>
<sequence length="314" mass="35404">MLKGLVKDWEIVKVASRSATAAVDYLKSHYNGKLSLVNIGHPHIEGRYFYNEDMSALNYDTQRMPIDEALDLILASETDPEHPSYYISSNGIDSHFPGLQLKNDLQLPRAVKDYPVYPPDVKIWIGTRSTATCHYDALENIACCVAGRRRFTLFPPAQFENLYFGPLSPTPGGQAISLVDFQNPDYEKHPNFKLAEQAGQVAELEPGDAVFIPSMWMHHVEGLSLFNILINYWWDDAPAYTGSGMNLLYHALLSLRDKPAHEKAAWKHLFDYYIFGDATRAAEHIPEPARGVLGPLTEASSRQLRAMIINKLNR</sequence>
<evidence type="ECO:0000313" key="3">
    <source>
        <dbReference type="Proteomes" id="UP000001036"/>
    </source>
</evidence>
<evidence type="ECO:0000259" key="1">
    <source>
        <dbReference type="PROSITE" id="PS51184"/>
    </source>
</evidence>
<gene>
    <name evidence="2" type="ordered locus">CJA_3629</name>
</gene>
<dbReference type="KEGG" id="cja:CJA_3629"/>
<dbReference type="STRING" id="498211.CJA_3629"/>
<keyword evidence="3" id="KW-1185">Reference proteome</keyword>
<dbReference type="Proteomes" id="UP000001036">
    <property type="component" value="Chromosome"/>
</dbReference>
<dbReference type="PROSITE" id="PS51184">
    <property type="entry name" value="JMJC"/>
    <property type="match status" value="1"/>
</dbReference>
<dbReference type="PANTHER" id="PTHR12461:SF105">
    <property type="entry name" value="HYPOXIA-INDUCIBLE FACTOR 1-ALPHA INHIBITOR"/>
    <property type="match status" value="1"/>
</dbReference>
<dbReference type="Pfam" id="PF13621">
    <property type="entry name" value="Cupin_8"/>
    <property type="match status" value="1"/>
</dbReference>
<dbReference type="InterPro" id="IPR003347">
    <property type="entry name" value="JmjC_dom"/>
</dbReference>
<evidence type="ECO:0000313" key="2">
    <source>
        <dbReference type="EMBL" id="ACE84127.1"/>
    </source>
</evidence>
<dbReference type="EMBL" id="CP000934">
    <property type="protein sequence ID" value="ACE84127.1"/>
    <property type="molecule type" value="Genomic_DNA"/>
</dbReference>
<reference evidence="2 3" key="1">
    <citation type="journal article" date="2008" name="J. Bacteriol.">
        <title>Insights into plant cell wall degradation from the genome sequence of the soil bacterium Cellvibrio japonicus.</title>
        <authorList>
            <person name="Deboy R.T."/>
            <person name="Mongodin E.F."/>
            <person name="Fouts D.E."/>
            <person name="Tailford L.E."/>
            <person name="Khouri H."/>
            <person name="Emerson J.B."/>
            <person name="Mohamoud Y."/>
            <person name="Watkins K."/>
            <person name="Henrissat B."/>
            <person name="Gilbert H.J."/>
            <person name="Nelson K.E."/>
        </authorList>
    </citation>
    <scope>NUCLEOTIDE SEQUENCE [LARGE SCALE GENOMIC DNA]</scope>
    <source>
        <strain evidence="2 3">Ueda107</strain>
    </source>
</reference>
<dbReference type="SUPFAM" id="SSF51197">
    <property type="entry name" value="Clavaminate synthase-like"/>
    <property type="match status" value="1"/>
</dbReference>
<name>B3PH34_CELJU</name>
<dbReference type="InterPro" id="IPR041667">
    <property type="entry name" value="Cupin_8"/>
</dbReference>
<dbReference type="Gene3D" id="2.60.120.650">
    <property type="entry name" value="Cupin"/>
    <property type="match status" value="1"/>
</dbReference>
<dbReference type="AlphaFoldDB" id="B3PH34"/>
<dbReference type="PANTHER" id="PTHR12461">
    <property type="entry name" value="HYPOXIA-INDUCIBLE FACTOR 1 ALPHA INHIBITOR-RELATED"/>
    <property type="match status" value="1"/>
</dbReference>
<dbReference type="SMART" id="SM00558">
    <property type="entry name" value="JmjC"/>
    <property type="match status" value="1"/>
</dbReference>
<dbReference type="HOGENOM" id="CLU_825764_0_0_6"/>
<accession>B3PH34</accession>
<feature type="domain" description="JmjC" evidence="1">
    <location>
        <begin position="96"/>
        <end position="249"/>
    </location>
</feature>